<accession>A0A1Q8YGF8</accession>
<evidence type="ECO:0000259" key="7">
    <source>
        <dbReference type="Pfam" id="PF00460"/>
    </source>
</evidence>
<dbReference type="SUPFAM" id="SSF64518">
    <property type="entry name" value="Phase 1 flagellin"/>
    <property type="match status" value="2"/>
</dbReference>
<evidence type="ECO:0000256" key="4">
    <source>
        <dbReference type="ARBA" id="ARBA00016244"/>
    </source>
</evidence>
<dbReference type="STRING" id="81479.RA876_03475"/>
<dbReference type="InterPro" id="IPR010930">
    <property type="entry name" value="Flg_bb/hook_C_dom"/>
</dbReference>
<reference evidence="11 12" key="1">
    <citation type="submission" date="2017-01" db="EMBL/GenBank/DDBJ databases">
        <title>Genome sequence of Rhodoferax antarcticus ANT.BR, a psychrophilic purple nonsulfur bacterium from an Antarctic microbial mat.</title>
        <authorList>
            <person name="Baker J."/>
            <person name="Riester C."/>
            <person name="Skinner B."/>
            <person name="Newell A."/>
            <person name="Swingley W."/>
            <person name="Madigan M."/>
            <person name="Jung D."/>
            <person name="Asao M."/>
            <person name="Chen M."/>
            <person name="Loughlin P."/>
            <person name="Pan H."/>
            <person name="Lin S."/>
            <person name="Li N."/>
            <person name="Shaw J."/>
            <person name="Prado M."/>
            <person name="Sherman C."/>
            <person name="Li X."/>
            <person name="Tang J."/>
            <person name="Blankenship R."/>
            <person name="Zhao T."/>
            <person name="Touchman J."/>
            <person name="Sattley M."/>
        </authorList>
    </citation>
    <scope>NUCLEOTIDE SEQUENCE [LARGE SCALE GENOMIC DNA]</scope>
    <source>
        <strain evidence="11 12">ANT.BR</strain>
    </source>
</reference>
<feature type="domain" description="Flagellar hook-associated protein FlgK helical" evidence="10">
    <location>
        <begin position="92"/>
        <end position="326"/>
    </location>
</feature>
<keyword evidence="11" id="KW-0282">Flagellum</keyword>
<comment type="similarity">
    <text evidence="3">Belongs to the flagella basal body rod proteins family.</text>
</comment>
<dbReference type="GO" id="GO:0044780">
    <property type="term" value="P:bacterial-type flagellum assembly"/>
    <property type="evidence" value="ECO:0007669"/>
    <property type="project" value="InterPro"/>
</dbReference>
<comment type="subcellular location">
    <subcellularLocation>
        <location evidence="1">Bacterial flagellum</location>
    </subcellularLocation>
    <subcellularLocation>
        <location evidence="2">Secreted</location>
    </subcellularLocation>
</comment>
<gene>
    <name evidence="11" type="primary">flgK</name>
    <name evidence="11" type="ORF">BLL52_1826</name>
</gene>
<evidence type="ECO:0000256" key="6">
    <source>
        <dbReference type="ARBA" id="ARBA00023143"/>
    </source>
</evidence>
<dbReference type="PRINTS" id="PR01005">
    <property type="entry name" value="FLGHOOKAP1"/>
</dbReference>
<keyword evidence="11" id="KW-0969">Cilium</keyword>
<comment type="caution">
    <text evidence="11">The sequence shown here is derived from an EMBL/GenBank/DDBJ whole genome shotgun (WGS) entry which is preliminary data.</text>
</comment>
<evidence type="ECO:0000256" key="5">
    <source>
        <dbReference type="ARBA" id="ARBA00022525"/>
    </source>
</evidence>
<keyword evidence="12" id="KW-1185">Reference proteome</keyword>
<dbReference type="Pfam" id="PF00460">
    <property type="entry name" value="Flg_bb_rod"/>
    <property type="match status" value="1"/>
</dbReference>
<evidence type="ECO:0000259" key="8">
    <source>
        <dbReference type="Pfam" id="PF06429"/>
    </source>
</evidence>
<keyword evidence="5" id="KW-0964">Secreted</keyword>
<dbReference type="GO" id="GO:0009424">
    <property type="term" value="C:bacterial-type flagellum hook"/>
    <property type="evidence" value="ECO:0007669"/>
    <property type="project" value="InterPro"/>
</dbReference>
<protein>
    <recommendedName>
        <fullName evidence="4">Flagellar hook-associated protein 1</fullName>
    </recommendedName>
</protein>
<evidence type="ECO:0000313" key="11">
    <source>
        <dbReference type="EMBL" id="OLP07075.1"/>
    </source>
</evidence>
<evidence type="ECO:0000256" key="2">
    <source>
        <dbReference type="ARBA" id="ARBA00004613"/>
    </source>
</evidence>
<feature type="domain" description="Flagellar hook-associated protein 1 D2-like" evidence="9">
    <location>
        <begin position="348"/>
        <end position="420"/>
    </location>
</feature>
<dbReference type="EMBL" id="MSYM01000011">
    <property type="protein sequence ID" value="OLP07075.1"/>
    <property type="molecule type" value="Genomic_DNA"/>
</dbReference>
<dbReference type="AlphaFoldDB" id="A0A1Q8YGF8"/>
<keyword evidence="11" id="KW-0966">Cell projection</keyword>
<proteinExistence type="inferred from homology"/>
<dbReference type="InterPro" id="IPR002371">
    <property type="entry name" value="FlgK"/>
</dbReference>
<feature type="domain" description="Flagellar basal body rod protein N-terminal" evidence="7">
    <location>
        <begin position="5"/>
        <end position="34"/>
    </location>
</feature>
<dbReference type="Pfam" id="PF06429">
    <property type="entry name" value="Flg_bbr_C"/>
    <property type="match status" value="1"/>
</dbReference>
<keyword evidence="6" id="KW-0975">Bacterial flagellum</keyword>
<dbReference type="RefSeq" id="WP_075586189.1">
    <property type="nucleotide sequence ID" value="NZ_MSYM01000011.1"/>
</dbReference>
<evidence type="ECO:0000256" key="1">
    <source>
        <dbReference type="ARBA" id="ARBA00004365"/>
    </source>
</evidence>
<dbReference type="InterPro" id="IPR001444">
    <property type="entry name" value="Flag_bb_rod_N"/>
</dbReference>
<organism evidence="11 12">
    <name type="scientific">Rhodoferax antarcticus ANT.BR</name>
    <dbReference type="NCBI Taxonomy" id="1111071"/>
    <lineage>
        <taxon>Bacteria</taxon>
        <taxon>Pseudomonadati</taxon>
        <taxon>Pseudomonadota</taxon>
        <taxon>Betaproteobacteria</taxon>
        <taxon>Burkholderiales</taxon>
        <taxon>Comamonadaceae</taxon>
        <taxon>Rhodoferax</taxon>
    </lineage>
</organism>
<feature type="domain" description="Flagellar basal-body/hook protein C-terminal" evidence="8">
    <location>
        <begin position="605"/>
        <end position="643"/>
    </location>
</feature>
<dbReference type="NCBIfam" id="TIGR02492">
    <property type="entry name" value="flgK_ends"/>
    <property type="match status" value="1"/>
</dbReference>
<dbReference type="PANTHER" id="PTHR30033:SF1">
    <property type="entry name" value="FLAGELLAR HOOK-ASSOCIATED PROTEIN 1"/>
    <property type="match status" value="1"/>
</dbReference>
<dbReference type="GO" id="GO:0005198">
    <property type="term" value="F:structural molecule activity"/>
    <property type="evidence" value="ECO:0007669"/>
    <property type="project" value="InterPro"/>
</dbReference>
<evidence type="ECO:0000256" key="3">
    <source>
        <dbReference type="ARBA" id="ARBA00009677"/>
    </source>
</evidence>
<dbReference type="InterPro" id="IPR053927">
    <property type="entry name" value="FlgK_helical"/>
</dbReference>
<dbReference type="GO" id="GO:0005576">
    <property type="term" value="C:extracellular region"/>
    <property type="evidence" value="ECO:0007669"/>
    <property type="project" value="UniProtKB-SubCell"/>
</dbReference>
<dbReference type="Pfam" id="PF22638">
    <property type="entry name" value="FlgK_D1"/>
    <property type="match status" value="1"/>
</dbReference>
<evidence type="ECO:0000313" key="12">
    <source>
        <dbReference type="Proteomes" id="UP000185911"/>
    </source>
</evidence>
<dbReference type="InterPro" id="IPR049119">
    <property type="entry name" value="FlgK_D2-like"/>
</dbReference>
<dbReference type="PANTHER" id="PTHR30033">
    <property type="entry name" value="FLAGELLAR HOOK-ASSOCIATED PROTEIN 1"/>
    <property type="match status" value="1"/>
</dbReference>
<dbReference type="Proteomes" id="UP000185911">
    <property type="component" value="Unassembled WGS sequence"/>
</dbReference>
<evidence type="ECO:0000259" key="10">
    <source>
        <dbReference type="Pfam" id="PF22638"/>
    </source>
</evidence>
<evidence type="ECO:0000259" key="9">
    <source>
        <dbReference type="Pfam" id="PF21158"/>
    </source>
</evidence>
<dbReference type="Pfam" id="PF21158">
    <property type="entry name" value="flgK_1st_1"/>
    <property type="match status" value="1"/>
</dbReference>
<name>A0A1Q8YGF8_9BURK</name>
<sequence>MSGILNVATRALMANQTVLQTTGNNIANVHTPGYSRQSAVLETVQGQYTGGGYIGKGVSVATIQRTYSEFLTRQSTLAGAVASGDTARADKLKQLETLFPGGKSGLGAAVNDMLNAFSDVASSPTDLTARTVALTRVSESASRMRSASASLDDLQAGVTQEIAQKIDAINSLAKNIASVNDQIARAKGLGQAPNDLLDQRDQLVRQINQYIQTTSIQADDGTVGIFIGGSQPLVLGTTVAQLALADDDFADPLNSKLNLIRNGVSIRIDENMLGGGEVPGLLRFQNTDLAESRNLLGRLTLAVSTGMNEQHALGLDLNGNVGGNLFTPTVLNTSSGNIFAPKAPAVVNTGTATLTLGVADVTKFVASDYEINFTGAAVGSITRKSDGVVSTFSGVPIIIDGLTISAGGVANVGDRFLLKPFSTSASNIRAEFSSPSSLAVASPVAGKMGTTNTGSLQLNSLVARANPPTNVPLTVSFTGTNTYTRSDTGAIVHTYISGQTIDGNASPALNGWSLVLQGSPKTGDSFTVFDIKDIANNNGIDFKLNAGNANAIMNLRDAAMFDGASLTDGYAGMIAQIGIRTQSANYAANVSGAIAANLETDRTSVSGVNLDEEASKLIQYQQAYQASAKVIQIAQNIFDTLIQTMSR</sequence>